<evidence type="ECO:0000256" key="1">
    <source>
        <dbReference type="SAM" id="Phobius"/>
    </source>
</evidence>
<dbReference type="Pfam" id="PF23960">
    <property type="entry name" value="DUF7289"/>
    <property type="match status" value="1"/>
</dbReference>
<protein>
    <recommendedName>
        <fullName evidence="2">DUF7308 domain-containing protein</fullName>
    </recommendedName>
</protein>
<accession>A0A0E3SRV3</accession>
<dbReference type="InterPro" id="IPR055732">
    <property type="entry name" value="DUF7308"/>
</dbReference>
<proteinExistence type="predicted"/>
<dbReference type="RefSeq" id="WP_048205815.1">
    <property type="nucleotide sequence ID" value="NZ_CP009518.1"/>
</dbReference>
<dbReference type="KEGG" id="mmet:MCMEM_1703"/>
<dbReference type="AlphaFoldDB" id="A0A0E3SRV3"/>
<keyword evidence="1" id="KW-1133">Transmembrane helix</keyword>
<feature type="domain" description="DUF7308" evidence="2">
    <location>
        <begin position="276"/>
        <end position="442"/>
    </location>
</feature>
<dbReference type="HOGENOM" id="CLU_029417_0_0_2"/>
<feature type="transmembrane region" description="Helical" evidence="1">
    <location>
        <begin position="20"/>
        <end position="43"/>
    </location>
</feature>
<dbReference type="STRING" id="1434104.MCMEM_1703"/>
<keyword evidence="1" id="KW-0812">Transmembrane</keyword>
<keyword evidence="4" id="KW-1185">Reference proteome</keyword>
<organism evidence="3 4">
    <name type="scientific">Methanococcoides methylutens MM1</name>
    <dbReference type="NCBI Taxonomy" id="1434104"/>
    <lineage>
        <taxon>Archaea</taxon>
        <taxon>Methanobacteriati</taxon>
        <taxon>Methanobacteriota</taxon>
        <taxon>Stenosarchaea group</taxon>
        <taxon>Methanomicrobia</taxon>
        <taxon>Methanosarcinales</taxon>
        <taxon>Methanosarcinaceae</taxon>
        <taxon>Methanococcoides</taxon>
    </lineage>
</organism>
<gene>
    <name evidence="3" type="ORF">MCMEM_1703</name>
</gene>
<dbReference type="EMBL" id="CP009518">
    <property type="protein sequence ID" value="AKB85756.1"/>
    <property type="molecule type" value="Genomic_DNA"/>
</dbReference>
<dbReference type="Pfam" id="PF23985">
    <property type="entry name" value="DUF7308"/>
    <property type="match status" value="1"/>
</dbReference>
<sequence length="464" mass="51361">MDENKGLLPSCKAVSSVVGALIMFSLTVICISVMIFYSVPVVFEMQEEAKAQKIEQAFTILDSRISKVALGESPLQTTTVSLMGGQINVNGPDEIDKGMMTIQIINQTSNTKEEFNCSLGTIEYVKDGRKIAYEGGGVWSDYGQKGGAIMISPPEFHYNGVTLTLPIMKINGNSSSSGKGDINIAVTSDNTPYVLYPNTSAHRTNPVTHDKIIVYIKSDYYKAWANYADTMVYTSATTNEINKTAIIQFHTTPPMGEFSLINKLRIAQVNASNTLPFYDFAFHLEAEDTNSDGLNPDNYEMKATSGTKTLTYNFQKKKGANQLYLTVTYEDTIIGTKEEWTGINLYPVSGKKADQYATVDLLNSSFMMEYEGDTEFSWNQSGPTTELPDVYIEPGNKSFSVNDLTQHYIKLIAKDDTVIFYIDGGKSDPVDYSTSKITLNYDSIGNVITYLHITQNELDVSVLN</sequence>
<keyword evidence="1" id="KW-0472">Membrane</keyword>
<name>A0A0E3SRV3_METMT</name>
<evidence type="ECO:0000313" key="4">
    <source>
        <dbReference type="Proteomes" id="UP000033048"/>
    </source>
</evidence>
<dbReference type="InterPro" id="IPR055713">
    <property type="entry name" value="DUF7289"/>
</dbReference>
<dbReference type="OrthoDB" id="148042at2157"/>
<evidence type="ECO:0000259" key="2">
    <source>
        <dbReference type="Pfam" id="PF23985"/>
    </source>
</evidence>
<dbReference type="GeneID" id="24894268"/>
<dbReference type="Proteomes" id="UP000033048">
    <property type="component" value="Chromosome"/>
</dbReference>
<reference evidence="3 4" key="1">
    <citation type="submission" date="2014-07" db="EMBL/GenBank/DDBJ databases">
        <title>Methanogenic archaea and the global carbon cycle.</title>
        <authorList>
            <person name="Henriksen J.R."/>
            <person name="Luke J."/>
            <person name="Reinhart S."/>
            <person name="Benedict M.N."/>
            <person name="Youngblut N.D."/>
            <person name="Metcalf M.E."/>
            <person name="Whitaker R.J."/>
            <person name="Metcalf W.W."/>
        </authorList>
    </citation>
    <scope>NUCLEOTIDE SEQUENCE [LARGE SCALE GENOMIC DNA]</scope>
    <source>
        <strain evidence="3 4">MM1</strain>
    </source>
</reference>
<evidence type="ECO:0000313" key="3">
    <source>
        <dbReference type="EMBL" id="AKB85756.1"/>
    </source>
</evidence>